<dbReference type="PANTHER" id="PTHR43811:SF19">
    <property type="entry name" value="39 KDA FK506-BINDING NUCLEAR PROTEIN"/>
    <property type="match status" value="1"/>
</dbReference>
<dbReference type="EMBL" id="LAZR01064594">
    <property type="protein sequence ID" value="KKK57224.1"/>
    <property type="molecule type" value="Genomic_DNA"/>
</dbReference>
<sequence>MRRQSMVFGILAAVLAGIAAALAACGDDGEAPAANGGETVTTDSGLQYIDIEEGTGETPQTGQTVVVHYTGRLTDGTKFDSSVDRGVPFEFVLGVGQVIAGWDEGLATMKVGGKRELTIPPDLAYGERGSGAIIPPNSTLI</sequence>
<feature type="non-terminal residue" evidence="6">
    <location>
        <position position="141"/>
    </location>
</feature>
<dbReference type="FunFam" id="3.10.50.40:FF:000006">
    <property type="entry name" value="Peptidyl-prolyl cis-trans isomerase"/>
    <property type="match status" value="1"/>
</dbReference>
<gene>
    <name evidence="6" type="ORF">LCGC14_3056640</name>
</gene>
<comment type="caution">
    <text evidence="6">The sequence shown here is derived from an EMBL/GenBank/DDBJ whole genome shotgun (WGS) entry which is preliminary data.</text>
</comment>
<keyword evidence="4" id="KW-0413">Isomerase</keyword>
<evidence type="ECO:0000259" key="5">
    <source>
        <dbReference type="PROSITE" id="PS50059"/>
    </source>
</evidence>
<protein>
    <recommendedName>
        <fullName evidence="2">peptidylprolyl isomerase</fullName>
        <ecNumber evidence="2">5.2.1.8</ecNumber>
    </recommendedName>
</protein>
<dbReference type="InterPro" id="IPR001179">
    <property type="entry name" value="PPIase_FKBP_dom"/>
</dbReference>
<dbReference type="EC" id="5.2.1.8" evidence="2"/>
<evidence type="ECO:0000256" key="4">
    <source>
        <dbReference type="ARBA" id="ARBA00023235"/>
    </source>
</evidence>
<dbReference type="PROSITE" id="PS51257">
    <property type="entry name" value="PROKAR_LIPOPROTEIN"/>
    <property type="match status" value="1"/>
</dbReference>
<accession>A0A0F8YSX5</accession>
<evidence type="ECO:0000256" key="2">
    <source>
        <dbReference type="ARBA" id="ARBA00013194"/>
    </source>
</evidence>
<dbReference type="InterPro" id="IPR046357">
    <property type="entry name" value="PPIase_dom_sf"/>
</dbReference>
<dbReference type="Gene3D" id="3.10.50.40">
    <property type="match status" value="1"/>
</dbReference>
<reference evidence="6" key="1">
    <citation type="journal article" date="2015" name="Nature">
        <title>Complex archaea that bridge the gap between prokaryotes and eukaryotes.</title>
        <authorList>
            <person name="Spang A."/>
            <person name="Saw J.H."/>
            <person name="Jorgensen S.L."/>
            <person name="Zaremba-Niedzwiedzka K."/>
            <person name="Martijn J."/>
            <person name="Lind A.E."/>
            <person name="van Eijk R."/>
            <person name="Schleper C."/>
            <person name="Guy L."/>
            <person name="Ettema T.J."/>
        </authorList>
    </citation>
    <scope>NUCLEOTIDE SEQUENCE</scope>
</reference>
<organism evidence="6">
    <name type="scientific">marine sediment metagenome</name>
    <dbReference type="NCBI Taxonomy" id="412755"/>
    <lineage>
        <taxon>unclassified sequences</taxon>
        <taxon>metagenomes</taxon>
        <taxon>ecological metagenomes</taxon>
    </lineage>
</organism>
<evidence type="ECO:0000256" key="1">
    <source>
        <dbReference type="ARBA" id="ARBA00000971"/>
    </source>
</evidence>
<dbReference type="PANTHER" id="PTHR43811">
    <property type="entry name" value="FKBP-TYPE PEPTIDYL-PROLYL CIS-TRANS ISOMERASE FKPA"/>
    <property type="match status" value="1"/>
</dbReference>
<keyword evidence="3" id="KW-0697">Rotamase</keyword>
<comment type="catalytic activity">
    <reaction evidence="1">
        <text>[protein]-peptidylproline (omega=180) = [protein]-peptidylproline (omega=0)</text>
        <dbReference type="Rhea" id="RHEA:16237"/>
        <dbReference type="Rhea" id="RHEA-COMP:10747"/>
        <dbReference type="Rhea" id="RHEA-COMP:10748"/>
        <dbReference type="ChEBI" id="CHEBI:83833"/>
        <dbReference type="ChEBI" id="CHEBI:83834"/>
        <dbReference type="EC" id="5.2.1.8"/>
    </reaction>
</comment>
<dbReference type="PROSITE" id="PS50059">
    <property type="entry name" value="FKBP_PPIASE"/>
    <property type="match status" value="1"/>
</dbReference>
<dbReference type="AlphaFoldDB" id="A0A0F8YSX5"/>
<proteinExistence type="predicted"/>
<evidence type="ECO:0000256" key="3">
    <source>
        <dbReference type="ARBA" id="ARBA00023110"/>
    </source>
</evidence>
<dbReference type="Pfam" id="PF00254">
    <property type="entry name" value="FKBP_C"/>
    <property type="match status" value="1"/>
</dbReference>
<evidence type="ECO:0000313" key="6">
    <source>
        <dbReference type="EMBL" id="KKK57224.1"/>
    </source>
</evidence>
<name>A0A0F8YSX5_9ZZZZ</name>
<dbReference type="GO" id="GO:0003755">
    <property type="term" value="F:peptidyl-prolyl cis-trans isomerase activity"/>
    <property type="evidence" value="ECO:0007669"/>
    <property type="project" value="UniProtKB-KW"/>
</dbReference>
<feature type="domain" description="PPIase FKBP-type" evidence="5">
    <location>
        <begin position="62"/>
        <end position="141"/>
    </location>
</feature>
<dbReference type="SUPFAM" id="SSF54534">
    <property type="entry name" value="FKBP-like"/>
    <property type="match status" value="1"/>
</dbReference>